<evidence type="ECO:0000313" key="1">
    <source>
        <dbReference type="EMBL" id="PEN05666.1"/>
    </source>
</evidence>
<dbReference type="SUPFAM" id="SSF101898">
    <property type="entry name" value="NHL repeat"/>
    <property type="match status" value="1"/>
</dbReference>
<evidence type="ECO:0000313" key="2">
    <source>
        <dbReference type="Proteomes" id="UP000221024"/>
    </source>
</evidence>
<dbReference type="EMBL" id="PDEP01000012">
    <property type="protein sequence ID" value="PEN05666.1"/>
    <property type="molecule type" value="Genomic_DNA"/>
</dbReference>
<organism evidence="1 2">
    <name type="scientific">Longimonas halophila</name>
    <dbReference type="NCBI Taxonomy" id="1469170"/>
    <lineage>
        <taxon>Bacteria</taxon>
        <taxon>Pseudomonadati</taxon>
        <taxon>Rhodothermota</taxon>
        <taxon>Rhodothermia</taxon>
        <taxon>Rhodothermales</taxon>
        <taxon>Salisaetaceae</taxon>
        <taxon>Longimonas</taxon>
    </lineage>
</organism>
<proteinExistence type="predicted"/>
<evidence type="ECO:0008006" key="3">
    <source>
        <dbReference type="Google" id="ProtNLM"/>
    </source>
</evidence>
<dbReference type="AlphaFoldDB" id="A0A2H3P4Y3"/>
<comment type="caution">
    <text evidence="1">The sequence shown here is derived from an EMBL/GenBank/DDBJ whole genome shotgun (WGS) entry which is preliminary data.</text>
</comment>
<gene>
    <name evidence="1" type="ORF">CRI93_12195</name>
</gene>
<protein>
    <recommendedName>
        <fullName evidence="3">6-bladed beta-propeller</fullName>
    </recommendedName>
</protein>
<keyword evidence="2" id="KW-1185">Reference proteome</keyword>
<reference evidence="1 2" key="1">
    <citation type="submission" date="2017-10" db="EMBL/GenBank/DDBJ databases">
        <title>Draft genome of Longimonas halophila.</title>
        <authorList>
            <person name="Goh K.M."/>
            <person name="Shamsir M.S."/>
            <person name="Lim S.W."/>
        </authorList>
    </citation>
    <scope>NUCLEOTIDE SEQUENCE [LARGE SCALE GENOMIC DNA]</scope>
    <source>
        <strain evidence="1 2">KCTC 42399</strain>
    </source>
</reference>
<name>A0A2H3P4Y3_9BACT</name>
<dbReference type="Proteomes" id="UP000221024">
    <property type="component" value="Unassembled WGS sequence"/>
</dbReference>
<sequence>MMVCGILMCTLPTVMLSSVRTRLLLPLAMLTLLLSGCLPSGCSSGSFDAIAPSDSLSRERAATVAADSLRHVRTIASTETHPLRYPRSLRYRPSGTLVVADAERNSLHVIAPDGSYGRELTSDAFDVPYLAGITGDTLWVFNAGSDTVVGVENGDVLPDAGFAIERADAASLVYAAAHSDAFYLKVLGEDIGSTLYQYDWNGTLQAERPLSQPYWRYAGFLRIQGDTLWSLSGFRPVVDRLPLDLETASASPDTLALRGFDSPMLERSYAFLQGDTHEPPLLIPSATFANGRLFVLNVRSGWVQVDVFGRDGTLQHRLIEANPQPNTDFFPHDLSVRAHSDGYDITLAVSSPDPAIVTYRWTPSNTLE</sequence>
<accession>A0A2H3P4Y3</accession>